<sequence length="91" mass="10543">MMMPDERSRAVVQTREFLVELSRDNSPPDRVRRDAKFLLRHFPTRDDVALACTGHCFEFFFSSRRGQPIVKLMWPDPVIAAFFKVVVASTV</sequence>
<dbReference type="EMBL" id="RCZA01000004">
    <property type="protein sequence ID" value="TPG84578.1"/>
    <property type="molecule type" value="Genomic_DNA"/>
</dbReference>
<dbReference type="Proteomes" id="UP000320914">
    <property type="component" value="Unassembled WGS sequence"/>
</dbReference>
<name>A0A502IGJ8_9PSED</name>
<gene>
    <name evidence="1" type="ORF">EAH74_11125</name>
</gene>
<dbReference type="InterPro" id="IPR049723">
    <property type="entry name" value="BPSL0761-like"/>
</dbReference>
<proteinExistence type="predicted"/>
<accession>A0A502IGJ8</accession>
<comment type="caution">
    <text evidence="1">The sequence shown here is derived from an EMBL/GenBank/DDBJ whole genome shotgun (WGS) entry which is preliminary data.</text>
</comment>
<dbReference type="NCBIfam" id="NF041728">
    <property type="entry name" value="BPSL0761_fam"/>
    <property type="match status" value="1"/>
</dbReference>
<dbReference type="AlphaFoldDB" id="A0A502IGJ8"/>
<protein>
    <submittedName>
        <fullName evidence="1">Uncharacterized protein</fullName>
    </submittedName>
</protein>
<reference evidence="1 2" key="1">
    <citation type="journal article" date="2019" name="Environ. Microbiol.">
        <title>Species interactions and distinct microbial communities in high Arctic permafrost affected cryosols are associated with the CH4 and CO2 gas fluxes.</title>
        <authorList>
            <person name="Altshuler I."/>
            <person name="Hamel J."/>
            <person name="Turney S."/>
            <person name="Magnuson E."/>
            <person name="Levesque R."/>
            <person name="Greer C."/>
            <person name="Whyte L.G."/>
        </authorList>
    </citation>
    <scope>NUCLEOTIDE SEQUENCE [LARGE SCALE GENOMIC DNA]</scope>
    <source>
        <strain evidence="1 2">OWC5</strain>
    </source>
</reference>
<organism evidence="1 2">
    <name type="scientific">Pseudomonas mandelii</name>
    <dbReference type="NCBI Taxonomy" id="75612"/>
    <lineage>
        <taxon>Bacteria</taxon>
        <taxon>Pseudomonadati</taxon>
        <taxon>Pseudomonadota</taxon>
        <taxon>Gammaproteobacteria</taxon>
        <taxon>Pseudomonadales</taxon>
        <taxon>Pseudomonadaceae</taxon>
        <taxon>Pseudomonas</taxon>
    </lineage>
</organism>
<evidence type="ECO:0000313" key="1">
    <source>
        <dbReference type="EMBL" id="TPG84578.1"/>
    </source>
</evidence>
<evidence type="ECO:0000313" key="2">
    <source>
        <dbReference type="Proteomes" id="UP000320914"/>
    </source>
</evidence>